<dbReference type="SUPFAM" id="SSF53822">
    <property type="entry name" value="Periplasmic binding protein-like I"/>
    <property type="match status" value="1"/>
</dbReference>
<reference evidence="9" key="1">
    <citation type="submission" date="2025-08" db="UniProtKB">
        <authorList>
            <consortium name="RefSeq"/>
        </authorList>
    </citation>
    <scope>IDENTIFICATION</scope>
    <source>
        <tissue evidence="9">Muscle</tissue>
    </source>
</reference>
<dbReference type="RefSeq" id="XP_010793798.1">
    <property type="nucleotide sequence ID" value="XM_010795496.1"/>
</dbReference>
<keyword evidence="4" id="KW-0472">Membrane</keyword>
<dbReference type="PANTHER" id="PTHR24060">
    <property type="entry name" value="METABOTROPIC GLUTAMATE RECEPTOR"/>
    <property type="match status" value="1"/>
</dbReference>
<feature type="domain" description="Receptor ligand binding region" evidence="7">
    <location>
        <begin position="49"/>
        <end position="160"/>
    </location>
</feature>
<dbReference type="InterPro" id="IPR000162">
    <property type="entry name" value="GPCR_3_mtglu_rcpt"/>
</dbReference>
<dbReference type="GO" id="GO:0016020">
    <property type="term" value="C:membrane"/>
    <property type="evidence" value="ECO:0007669"/>
    <property type="project" value="UniProtKB-SubCell"/>
</dbReference>
<evidence type="ECO:0000256" key="4">
    <source>
        <dbReference type="ARBA" id="ARBA00023136"/>
    </source>
</evidence>
<keyword evidence="2" id="KW-0812">Transmembrane</keyword>
<sequence length="198" mass="22171">MRGGVWREREGAVACSASETGGEQEYTGRGGNESVVSKESCREECGAVDRGVCISQSVKIPREPKLGGFDKIIRRLRENPNARVVILFASEDDIRRLLQAAKKANQTGHFIWVGSDSWGSKISPVVDQEEMAEGAVTILPKRQSIKGFDRYFISRTLENNRRNIWFAEFWENNFSCKLSRHALKKGSGLKKCTSKTLS</sequence>
<dbReference type="Gene3D" id="3.40.50.2300">
    <property type="match status" value="1"/>
</dbReference>
<protein>
    <submittedName>
        <fullName evidence="9">Metabotropic glutamate receptor 4-like</fullName>
    </submittedName>
</protein>
<evidence type="ECO:0000256" key="3">
    <source>
        <dbReference type="ARBA" id="ARBA00022989"/>
    </source>
</evidence>
<evidence type="ECO:0000256" key="1">
    <source>
        <dbReference type="ARBA" id="ARBA00004370"/>
    </source>
</evidence>
<accession>A0A6I9Q0X6</accession>
<dbReference type="PRINTS" id="PR00593">
    <property type="entry name" value="MTABOTROPICR"/>
</dbReference>
<dbReference type="InterPro" id="IPR001786">
    <property type="entry name" value="GPCR_3_mGluR4"/>
</dbReference>
<keyword evidence="3" id="KW-1133">Transmembrane helix</keyword>
<dbReference type="InterPro" id="IPR050726">
    <property type="entry name" value="mGluR"/>
</dbReference>
<gene>
    <name evidence="9" type="primary">LOC104966308</name>
</gene>
<evidence type="ECO:0000313" key="9">
    <source>
        <dbReference type="RefSeq" id="XP_010793798.1"/>
    </source>
</evidence>
<dbReference type="OrthoDB" id="425344at2759"/>
<dbReference type="GO" id="GO:0007186">
    <property type="term" value="P:G protein-coupled receptor signaling pathway"/>
    <property type="evidence" value="ECO:0007669"/>
    <property type="project" value="InterPro"/>
</dbReference>
<proteinExistence type="predicted"/>
<dbReference type="InterPro" id="IPR028082">
    <property type="entry name" value="Peripla_BP_I"/>
</dbReference>
<dbReference type="KEGG" id="ncc:104966308"/>
<evidence type="ECO:0000313" key="8">
    <source>
        <dbReference type="Proteomes" id="UP000504611"/>
    </source>
</evidence>
<dbReference type="Pfam" id="PF01094">
    <property type="entry name" value="ANF_receptor"/>
    <property type="match status" value="1"/>
</dbReference>
<keyword evidence="6" id="KW-0325">Glycoprotein</keyword>
<dbReference type="AlphaFoldDB" id="A0A6I9Q0X6"/>
<evidence type="ECO:0000256" key="2">
    <source>
        <dbReference type="ARBA" id="ARBA00022692"/>
    </source>
</evidence>
<dbReference type="FunFam" id="3.40.50.2300:FF:000009">
    <property type="entry name" value="Glutamate receptor, metabotropic 4"/>
    <property type="match status" value="1"/>
</dbReference>
<evidence type="ECO:0000259" key="7">
    <source>
        <dbReference type="Pfam" id="PF01094"/>
    </source>
</evidence>
<organism evidence="8 9">
    <name type="scientific">Notothenia coriiceps</name>
    <name type="common">black rockcod</name>
    <dbReference type="NCBI Taxonomy" id="8208"/>
    <lineage>
        <taxon>Eukaryota</taxon>
        <taxon>Metazoa</taxon>
        <taxon>Chordata</taxon>
        <taxon>Craniata</taxon>
        <taxon>Vertebrata</taxon>
        <taxon>Euteleostomi</taxon>
        <taxon>Actinopterygii</taxon>
        <taxon>Neopterygii</taxon>
        <taxon>Teleostei</taxon>
        <taxon>Neoteleostei</taxon>
        <taxon>Acanthomorphata</taxon>
        <taxon>Eupercaria</taxon>
        <taxon>Perciformes</taxon>
        <taxon>Notothenioidei</taxon>
        <taxon>Nototheniidae</taxon>
        <taxon>Notothenia</taxon>
    </lineage>
</organism>
<evidence type="ECO:0000256" key="5">
    <source>
        <dbReference type="ARBA" id="ARBA00023157"/>
    </source>
</evidence>
<dbReference type="Proteomes" id="UP000504611">
    <property type="component" value="Unplaced"/>
</dbReference>
<comment type="subcellular location">
    <subcellularLocation>
        <location evidence="1">Membrane</location>
    </subcellularLocation>
</comment>
<dbReference type="PRINTS" id="PR01054">
    <property type="entry name" value="MTABOTROPC4R"/>
</dbReference>
<keyword evidence="5" id="KW-1015">Disulfide bond</keyword>
<dbReference type="GeneID" id="104966308"/>
<dbReference type="InterPro" id="IPR001828">
    <property type="entry name" value="ANF_lig-bd_rcpt"/>
</dbReference>
<keyword evidence="8" id="KW-1185">Reference proteome</keyword>
<name>A0A6I9Q0X6_9TELE</name>
<evidence type="ECO:0000256" key="6">
    <source>
        <dbReference type="ARBA" id="ARBA00023180"/>
    </source>
</evidence>